<dbReference type="RefSeq" id="WP_034930507.1">
    <property type="nucleotide sequence ID" value="NZ_CALMTF010000096.1"/>
</dbReference>
<dbReference type="EMBL" id="CP050139">
    <property type="protein sequence ID" value="QIP34142.1"/>
    <property type="molecule type" value="Genomic_DNA"/>
</dbReference>
<dbReference type="AlphaFoldDB" id="A0A181C6E6"/>
<reference evidence="1 2" key="1">
    <citation type="submission" date="2020-03" db="EMBL/GenBank/DDBJ databases">
        <title>Isolation of cellulose-producing strains, genome characterization and application of the synthesized cellulose films as an economical and sustainable material for piezoelectric sensor construction.</title>
        <authorList>
            <person name="Mangayil R.K."/>
        </authorList>
    </citation>
    <scope>NUCLEOTIDE SEQUENCE [LARGE SCALE GENOMIC DNA]</scope>
    <source>
        <strain evidence="1 2">ENS 9a1a</strain>
    </source>
</reference>
<keyword evidence="2" id="KW-1185">Reference proteome</keyword>
<organism evidence="1 2">
    <name type="scientific">Komagataeibacter rhaeticus</name>
    <dbReference type="NCBI Taxonomy" id="215221"/>
    <lineage>
        <taxon>Bacteria</taxon>
        <taxon>Pseudomonadati</taxon>
        <taxon>Pseudomonadota</taxon>
        <taxon>Alphaproteobacteria</taxon>
        <taxon>Acetobacterales</taxon>
        <taxon>Acetobacteraceae</taxon>
        <taxon>Komagataeibacter</taxon>
    </lineage>
</organism>
<dbReference type="GO" id="GO:0004713">
    <property type="term" value="F:protein tyrosine kinase activity"/>
    <property type="evidence" value="ECO:0007669"/>
    <property type="project" value="TreeGrafter"/>
</dbReference>
<dbReference type="GO" id="GO:0005886">
    <property type="term" value="C:plasma membrane"/>
    <property type="evidence" value="ECO:0007669"/>
    <property type="project" value="TreeGrafter"/>
</dbReference>
<name>A0A181C6E6_9PROT</name>
<dbReference type="Proteomes" id="UP000502533">
    <property type="component" value="Chromosome"/>
</dbReference>
<dbReference type="InterPro" id="IPR050445">
    <property type="entry name" value="Bact_polysacc_biosynth/exp"/>
</dbReference>
<dbReference type="KEGG" id="kre:GWK63_00260"/>
<dbReference type="PANTHER" id="PTHR32309:SF13">
    <property type="entry name" value="FERRIC ENTEROBACTIN TRANSPORT PROTEIN FEPE"/>
    <property type="match status" value="1"/>
</dbReference>
<sequence length="397" mass="44471">MNTDLHAPDEGSYRPEDVSVLARLLGGIQNRIRDNLYFIIFVIAPTLLTVLYLTLIATPQYISEAHFVVRGHSSQSGISLSNILQSSGGGGGVSSENTYVVQDYLQSRDAAELLIKQNNLLDVYTRPEADFIARFSGLSGLGFKKDFEHFYKYYQNHVLVEQDTETNISILTVRTFRAADSQNVARALLNAGENLVNEINRRQRENLIHMTSLDVQASEAKLREINQKLAEYRNVVALIDPLRQSTPMISFVTNLQNMLTSTNMQLNQLQQSAPNSPLIAAYKRQAAILEEQIKQSGKLITGSDESLVPKITGYDDLMVQRELQQRILASNVASLEAAKQQANQQMIYVDEVAQPNAPDWPEYPRNLLVLSIVFMSLLGLYVMGKLLIASAQERNLH</sequence>
<proteinExistence type="predicted"/>
<dbReference type="PANTHER" id="PTHR32309">
    <property type="entry name" value="TYROSINE-PROTEIN KINASE"/>
    <property type="match status" value="1"/>
</dbReference>
<accession>A0A181C6E6</accession>
<dbReference type="GeneID" id="85020573"/>
<gene>
    <name evidence="1" type="ORF">GWK63_00260</name>
</gene>
<evidence type="ECO:0000313" key="2">
    <source>
        <dbReference type="Proteomes" id="UP000502533"/>
    </source>
</evidence>
<protein>
    <submittedName>
        <fullName evidence="1">Capsule biosynthesis protein</fullName>
    </submittedName>
</protein>
<evidence type="ECO:0000313" key="1">
    <source>
        <dbReference type="EMBL" id="QIP34142.1"/>
    </source>
</evidence>